<dbReference type="GO" id="GO:0004672">
    <property type="term" value="F:protein kinase activity"/>
    <property type="evidence" value="ECO:0007669"/>
    <property type="project" value="InterPro"/>
</dbReference>
<comment type="caution">
    <text evidence="9">The sequence shown here is derived from an EMBL/GenBank/DDBJ whole genome shotgun (WGS) entry which is preliminary data.</text>
</comment>
<dbReference type="Gene3D" id="1.10.510.10">
    <property type="entry name" value="Transferase(Phosphotransferase) domain 1"/>
    <property type="match status" value="1"/>
</dbReference>
<dbReference type="Gene3D" id="3.10.290.10">
    <property type="entry name" value="RNA-binding S4 domain"/>
    <property type="match status" value="1"/>
</dbReference>
<name>A0A2I1F0M1_9GLOM</name>
<evidence type="ECO:0000256" key="7">
    <source>
        <dbReference type="ARBA" id="ARBA00041563"/>
    </source>
</evidence>
<comment type="catalytic activity">
    <reaction evidence="5">
        <text>a uridine in tRNA = a pseudouridine in tRNA</text>
        <dbReference type="Rhea" id="RHEA:54572"/>
        <dbReference type="Rhea" id="RHEA-COMP:13339"/>
        <dbReference type="Rhea" id="RHEA-COMP:13934"/>
        <dbReference type="ChEBI" id="CHEBI:65314"/>
        <dbReference type="ChEBI" id="CHEBI:65315"/>
    </reaction>
</comment>
<evidence type="ECO:0000259" key="8">
    <source>
        <dbReference type="PROSITE" id="PS50011"/>
    </source>
</evidence>
<dbReference type="SUPFAM" id="SSF55120">
    <property type="entry name" value="Pseudouridine synthase"/>
    <property type="match status" value="1"/>
</dbReference>
<dbReference type="InterPro" id="IPR050188">
    <property type="entry name" value="RluA_PseudoU_synthase"/>
</dbReference>
<dbReference type="PANTHER" id="PTHR21600">
    <property type="entry name" value="MITOCHONDRIAL RNA PSEUDOURIDINE SYNTHASE"/>
    <property type="match status" value="1"/>
</dbReference>
<dbReference type="CDD" id="cd00165">
    <property type="entry name" value="S4"/>
    <property type="match status" value="1"/>
</dbReference>
<dbReference type="InterPro" id="IPR020103">
    <property type="entry name" value="PsdUridine_synth_cat_dom_sf"/>
</dbReference>
<evidence type="ECO:0000313" key="9">
    <source>
        <dbReference type="EMBL" id="PKC59862.1"/>
    </source>
</evidence>
<dbReference type="Pfam" id="PF07714">
    <property type="entry name" value="PK_Tyr_Ser-Thr"/>
    <property type="match status" value="1"/>
</dbReference>
<dbReference type="InterPro" id="IPR036986">
    <property type="entry name" value="S4_RNA-bd_sf"/>
</dbReference>
<protein>
    <recommendedName>
        <fullName evidence="6">Pseudouridylate synthase RPUSD4, mitochondrial</fullName>
    </recommendedName>
    <alternativeName>
        <fullName evidence="7">RNA pseudouridylate synthase domain-containing protein 4</fullName>
    </alternativeName>
</protein>
<dbReference type="GO" id="GO:0003723">
    <property type="term" value="F:RNA binding"/>
    <property type="evidence" value="ECO:0007669"/>
    <property type="project" value="InterPro"/>
</dbReference>
<reference evidence="9 10" key="2">
    <citation type="submission" date="2017-10" db="EMBL/GenBank/DDBJ databases">
        <title>Genome analyses suggest a sexual origin of heterokaryosis in a supposedly ancient asexual fungus.</title>
        <authorList>
            <person name="Corradi N."/>
            <person name="Sedzielewska K."/>
            <person name="Noel J."/>
            <person name="Charron P."/>
            <person name="Farinelli L."/>
            <person name="Marton T."/>
            <person name="Kruger M."/>
            <person name="Pelin A."/>
            <person name="Brachmann A."/>
            <person name="Corradi N."/>
        </authorList>
    </citation>
    <scope>NUCLEOTIDE SEQUENCE [LARGE SCALE GENOMIC DNA]</scope>
    <source>
        <strain evidence="9 10">A1</strain>
    </source>
</reference>
<evidence type="ECO:0000256" key="4">
    <source>
        <dbReference type="ARBA" id="ARBA00023235"/>
    </source>
</evidence>
<dbReference type="GO" id="GO:0009982">
    <property type="term" value="F:pseudouridine synthase activity"/>
    <property type="evidence" value="ECO:0007669"/>
    <property type="project" value="InterPro"/>
</dbReference>
<dbReference type="EMBL" id="LLXH01001247">
    <property type="protein sequence ID" value="PKC59862.1"/>
    <property type="molecule type" value="Genomic_DNA"/>
</dbReference>
<evidence type="ECO:0000256" key="6">
    <source>
        <dbReference type="ARBA" id="ARBA00039953"/>
    </source>
</evidence>
<dbReference type="CDD" id="cd02869">
    <property type="entry name" value="PseudoU_synth_RluA_like"/>
    <property type="match status" value="1"/>
</dbReference>
<accession>A0A2I1F0M1</accession>
<dbReference type="Pfam" id="PF00849">
    <property type="entry name" value="PseudoU_synth_2"/>
    <property type="match status" value="1"/>
</dbReference>
<feature type="domain" description="Protein kinase" evidence="8">
    <location>
        <begin position="133"/>
        <end position="330"/>
    </location>
</feature>
<comment type="catalytic activity">
    <reaction evidence="1">
        <text>a uridine in mRNA = a pseudouridine in mRNA</text>
        <dbReference type="Rhea" id="RHEA:56644"/>
        <dbReference type="Rhea" id="RHEA-COMP:14658"/>
        <dbReference type="Rhea" id="RHEA-COMP:14659"/>
        <dbReference type="ChEBI" id="CHEBI:65314"/>
        <dbReference type="ChEBI" id="CHEBI:65315"/>
    </reaction>
</comment>
<dbReference type="PROSITE" id="PS50889">
    <property type="entry name" value="S4"/>
    <property type="match status" value="1"/>
</dbReference>
<evidence type="ECO:0000256" key="3">
    <source>
        <dbReference type="ARBA" id="ARBA00010876"/>
    </source>
</evidence>
<dbReference type="InterPro" id="IPR011009">
    <property type="entry name" value="Kinase-like_dom_sf"/>
</dbReference>
<dbReference type="VEuPathDB" id="FungiDB:RhiirA1_468841"/>
<dbReference type="SUPFAM" id="SSF56112">
    <property type="entry name" value="Protein kinase-like (PK-like)"/>
    <property type="match status" value="1"/>
</dbReference>
<reference evidence="9 10" key="1">
    <citation type="submission" date="2017-10" db="EMBL/GenBank/DDBJ databases">
        <title>Extensive intraspecific genome diversity in a model arbuscular mycorrhizal fungus.</title>
        <authorList>
            <person name="Chen E.C.H."/>
            <person name="Morin E."/>
            <person name="Baudet D."/>
            <person name="Noel J."/>
            <person name="Ndikumana S."/>
            <person name="Charron P."/>
            <person name="St-Onge C."/>
            <person name="Giorgi J."/>
            <person name="Grigoriev I.V."/>
            <person name="Roux C."/>
            <person name="Martin F.M."/>
            <person name="Corradi N."/>
        </authorList>
    </citation>
    <scope>NUCLEOTIDE SEQUENCE [LARGE SCALE GENOMIC DNA]</scope>
    <source>
        <strain evidence="9 10">A1</strain>
    </source>
</reference>
<dbReference type="InterPro" id="IPR006145">
    <property type="entry name" value="PsdUridine_synth_RsuA/RluA"/>
</dbReference>
<evidence type="ECO:0000256" key="2">
    <source>
        <dbReference type="ARBA" id="ARBA00001896"/>
    </source>
</evidence>
<dbReference type="Gene3D" id="3.30.2350.10">
    <property type="entry name" value="Pseudouridine synthase"/>
    <property type="match status" value="1"/>
</dbReference>
<dbReference type="InterPro" id="IPR000719">
    <property type="entry name" value="Prot_kinase_dom"/>
</dbReference>
<dbReference type="PROSITE" id="PS50011">
    <property type="entry name" value="PROTEIN_KINASE_DOM"/>
    <property type="match status" value="1"/>
</dbReference>
<organism evidence="9 10">
    <name type="scientific">Rhizophagus irregularis</name>
    <dbReference type="NCBI Taxonomy" id="588596"/>
    <lineage>
        <taxon>Eukaryota</taxon>
        <taxon>Fungi</taxon>
        <taxon>Fungi incertae sedis</taxon>
        <taxon>Mucoromycota</taxon>
        <taxon>Glomeromycotina</taxon>
        <taxon>Glomeromycetes</taxon>
        <taxon>Glomerales</taxon>
        <taxon>Glomeraceae</taxon>
        <taxon>Rhizophagus</taxon>
    </lineage>
</organism>
<dbReference type="PANTHER" id="PTHR21600:SF83">
    <property type="entry name" value="PSEUDOURIDYLATE SYNTHASE RPUSD4, MITOCHONDRIAL"/>
    <property type="match status" value="1"/>
</dbReference>
<comment type="similarity">
    <text evidence="3">Belongs to the pseudouridine synthase RluA family.</text>
</comment>
<dbReference type="OrthoDB" id="424794at2759"/>
<dbReference type="Proteomes" id="UP000232688">
    <property type="component" value="Unassembled WGS sequence"/>
</dbReference>
<dbReference type="GO" id="GO:0001522">
    <property type="term" value="P:pseudouridine synthesis"/>
    <property type="evidence" value="ECO:0007669"/>
    <property type="project" value="InterPro"/>
</dbReference>
<dbReference type="GO" id="GO:0005524">
    <property type="term" value="F:ATP binding"/>
    <property type="evidence" value="ECO:0007669"/>
    <property type="project" value="InterPro"/>
</dbReference>
<evidence type="ECO:0000256" key="1">
    <source>
        <dbReference type="ARBA" id="ARBA00001166"/>
    </source>
</evidence>
<comment type="catalytic activity">
    <reaction evidence="2">
        <text>uridine in 5S rRNA = pseudouridine in 5S rRNA</text>
        <dbReference type="Rhea" id="RHEA:47036"/>
        <dbReference type="Rhea" id="RHEA-COMP:11730"/>
        <dbReference type="Rhea" id="RHEA-COMP:11731"/>
        <dbReference type="ChEBI" id="CHEBI:65314"/>
        <dbReference type="ChEBI" id="CHEBI:65315"/>
    </reaction>
</comment>
<keyword evidence="4" id="KW-0413">Isomerase</keyword>
<sequence>MISFTVSKELADQTIISCLKKRFKTTSLSLIYKLFRNKKIKINGENVRYYHHRLKGGEKIEIYDNYLQLSNQTIYPLSNTKIYFEIIYEDKNILIALKEHGITMPSLDNAVRNYLAKKNPTEYQRQVENYFVLTAVHRLDKLTKGLVIYPKNPLAKKILYKLIGDKSKITKKYLAHCEKSPKNSLPNYISGYLSKNSQEQKMEFSWQPTKPQAKFCALEVKKIKKESNYQILEVTLHTGRKHQIRSILSYFNCPIIGDQKYVPCYGISQDPEGNYLMVMEYIEGGNLRELLKKDYYYKLEFKHKILRLIDTSKGLKDIHQKGLVHCDSQG</sequence>
<dbReference type="AlphaFoldDB" id="A0A2I1F0M1"/>
<gene>
    <name evidence="9" type="ORF">RhiirA1_468841</name>
</gene>
<evidence type="ECO:0000256" key="5">
    <source>
        <dbReference type="ARBA" id="ARBA00036943"/>
    </source>
</evidence>
<proteinExistence type="inferred from homology"/>
<dbReference type="InterPro" id="IPR001245">
    <property type="entry name" value="Ser-Thr/Tyr_kinase_cat_dom"/>
</dbReference>
<evidence type="ECO:0000313" key="10">
    <source>
        <dbReference type="Proteomes" id="UP000232688"/>
    </source>
</evidence>